<keyword evidence="3" id="KW-1185">Reference proteome</keyword>
<feature type="compositionally biased region" description="Low complexity" evidence="1">
    <location>
        <begin position="41"/>
        <end position="58"/>
    </location>
</feature>
<name>A0ABV8NTY0_9BURK</name>
<gene>
    <name evidence="2" type="ORF">ACFOY1_00165</name>
</gene>
<feature type="compositionally biased region" description="Low complexity" evidence="1">
    <location>
        <begin position="108"/>
        <end position="128"/>
    </location>
</feature>
<accession>A0ABV8NTY0</accession>
<dbReference type="Proteomes" id="UP001595848">
    <property type="component" value="Unassembled WGS sequence"/>
</dbReference>
<feature type="compositionally biased region" description="Low complexity" evidence="1">
    <location>
        <begin position="140"/>
        <end position="151"/>
    </location>
</feature>
<feature type="compositionally biased region" description="Low complexity" evidence="1">
    <location>
        <begin position="73"/>
        <end position="86"/>
    </location>
</feature>
<proteinExistence type="predicted"/>
<sequence length="151" mass="14586">MAAGLCNTESAAADSATPAARLAAGGFTERPAAKPTHLGSAANAAVRPAADADADAGIGDTGDGGDTRDGSDTGDVGDVGTADGLAGRFGPGPVDDVRIGDATACPEAGGRAAADWAGAEAGDSPRAARSTRLRRPPPRSTSRGQTPSSTT</sequence>
<evidence type="ECO:0000256" key="1">
    <source>
        <dbReference type="SAM" id="MobiDB-lite"/>
    </source>
</evidence>
<dbReference type="RefSeq" id="WP_246600310.1">
    <property type="nucleotide sequence ID" value="NZ_JAHTBN010000001.1"/>
</dbReference>
<reference evidence="3" key="1">
    <citation type="journal article" date="2019" name="Int. J. Syst. Evol. Microbiol.">
        <title>The Global Catalogue of Microorganisms (GCM) 10K type strain sequencing project: providing services to taxonomists for standard genome sequencing and annotation.</title>
        <authorList>
            <consortium name="The Broad Institute Genomics Platform"/>
            <consortium name="The Broad Institute Genome Sequencing Center for Infectious Disease"/>
            <person name="Wu L."/>
            <person name="Ma J."/>
        </authorList>
    </citation>
    <scope>NUCLEOTIDE SEQUENCE [LARGE SCALE GENOMIC DNA]</scope>
    <source>
        <strain evidence="3">LMG 24813</strain>
    </source>
</reference>
<protein>
    <submittedName>
        <fullName evidence="2">Uncharacterized protein</fullName>
    </submittedName>
</protein>
<dbReference type="EMBL" id="JBHSBV010000001">
    <property type="protein sequence ID" value="MFC4199351.1"/>
    <property type="molecule type" value="Genomic_DNA"/>
</dbReference>
<feature type="region of interest" description="Disordered" evidence="1">
    <location>
        <begin position="26"/>
        <end position="151"/>
    </location>
</feature>
<organism evidence="2 3">
    <name type="scientific">Candidimonas humi</name>
    <dbReference type="NCBI Taxonomy" id="683355"/>
    <lineage>
        <taxon>Bacteria</taxon>
        <taxon>Pseudomonadati</taxon>
        <taxon>Pseudomonadota</taxon>
        <taxon>Betaproteobacteria</taxon>
        <taxon>Burkholderiales</taxon>
        <taxon>Alcaligenaceae</taxon>
        <taxon>Candidimonas</taxon>
    </lineage>
</organism>
<evidence type="ECO:0000313" key="3">
    <source>
        <dbReference type="Proteomes" id="UP001595848"/>
    </source>
</evidence>
<evidence type="ECO:0000313" key="2">
    <source>
        <dbReference type="EMBL" id="MFC4199351.1"/>
    </source>
</evidence>
<comment type="caution">
    <text evidence="2">The sequence shown here is derived from an EMBL/GenBank/DDBJ whole genome shotgun (WGS) entry which is preliminary data.</text>
</comment>